<dbReference type="InterPro" id="IPR042050">
    <property type="entry name" value="BIP_NBD"/>
</dbReference>
<dbReference type="InterPro" id="IPR029048">
    <property type="entry name" value="HSP70_C_sf"/>
</dbReference>
<keyword evidence="15" id="KW-1185">Reference proteome</keyword>
<dbReference type="FunFam" id="2.60.34.10:FF:000002">
    <property type="entry name" value="Heat shock 70 kDa"/>
    <property type="match status" value="1"/>
</dbReference>
<dbReference type="PROSITE" id="PS01036">
    <property type="entry name" value="HSP70_3"/>
    <property type="match status" value="1"/>
</dbReference>
<proteinExistence type="inferred from homology"/>
<keyword evidence="8" id="KW-0346">Stress response</keyword>
<dbReference type="FunFam" id="3.30.420.40:FF:000172">
    <property type="entry name" value="Heat shock 70 kDa protein"/>
    <property type="match status" value="1"/>
</dbReference>
<dbReference type="GO" id="GO:0005524">
    <property type="term" value="F:ATP binding"/>
    <property type="evidence" value="ECO:0007669"/>
    <property type="project" value="UniProtKB-KW"/>
</dbReference>
<keyword evidence="11" id="KW-0175">Coiled coil</keyword>
<dbReference type="PROSITE" id="PS00297">
    <property type="entry name" value="HSP70_1"/>
    <property type="match status" value="1"/>
</dbReference>
<evidence type="ECO:0000256" key="13">
    <source>
        <dbReference type="SAM" id="SignalP"/>
    </source>
</evidence>
<evidence type="ECO:0000256" key="7">
    <source>
        <dbReference type="ARBA" id="ARBA00022840"/>
    </source>
</evidence>
<dbReference type="Proteomes" id="UP000835052">
    <property type="component" value="Unassembled WGS sequence"/>
</dbReference>
<dbReference type="InterPro" id="IPR013126">
    <property type="entry name" value="Hsp_70_fam"/>
</dbReference>
<evidence type="ECO:0000256" key="5">
    <source>
        <dbReference type="ARBA" id="ARBA00022741"/>
    </source>
</evidence>
<dbReference type="Pfam" id="PF00012">
    <property type="entry name" value="HSP70"/>
    <property type="match status" value="1"/>
</dbReference>
<dbReference type="InterPro" id="IPR043129">
    <property type="entry name" value="ATPase_NBD"/>
</dbReference>
<dbReference type="SUPFAM" id="SSF100934">
    <property type="entry name" value="Heat shock protein 70kD (HSP70), C-terminal subdomain"/>
    <property type="match status" value="1"/>
</dbReference>
<dbReference type="Gene3D" id="2.60.34.10">
    <property type="entry name" value="Substrate Binding Domain Of DNAk, Chain A, domain 1"/>
    <property type="match status" value="1"/>
</dbReference>
<keyword evidence="7 10" id="KW-0067">ATP-binding</keyword>
<dbReference type="Gene3D" id="3.30.420.40">
    <property type="match status" value="2"/>
</dbReference>
<dbReference type="SUPFAM" id="SSF100920">
    <property type="entry name" value="Heat shock protein 70kD (HSP70), peptide-binding domain"/>
    <property type="match status" value="1"/>
</dbReference>
<gene>
    <name evidence="14" type="ORF">CAUJ_LOCUS8088</name>
</gene>
<evidence type="ECO:0000256" key="2">
    <source>
        <dbReference type="ARBA" id="ARBA00004319"/>
    </source>
</evidence>
<dbReference type="PANTHER" id="PTHR19375">
    <property type="entry name" value="HEAT SHOCK PROTEIN 70KDA"/>
    <property type="match status" value="1"/>
</dbReference>
<reference evidence="14" key="1">
    <citation type="submission" date="2020-10" db="EMBL/GenBank/DDBJ databases">
        <authorList>
            <person name="Kikuchi T."/>
        </authorList>
    </citation>
    <scope>NUCLEOTIDE SEQUENCE</scope>
    <source>
        <strain evidence="14">NKZ352</strain>
    </source>
</reference>
<evidence type="ECO:0000256" key="3">
    <source>
        <dbReference type="ARBA" id="ARBA00007381"/>
    </source>
</evidence>
<dbReference type="OrthoDB" id="2401965at2759"/>
<evidence type="ECO:0000256" key="9">
    <source>
        <dbReference type="ARBA" id="ARBA00069297"/>
    </source>
</evidence>
<evidence type="ECO:0000256" key="8">
    <source>
        <dbReference type="ARBA" id="ARBA00023016"/>
    </source>
</evidence>
<comment type="similarity">
    <text evidence="3 10">Belongs to the heat shock protein 70 family.</text>
</comment>
<dbReference type="NCBIfam" id="NF001413">
    <property type="entry name" value="PRK00290.1"/>
    <property type="match status" value="1"/>
</dbReference>
<dbReference type="PRINTS" id="PR00301">
    <property type="entry name" value="HEATSHOCK70"/>
</dbReference>
<dbReference type="CDD" id="cd10241">
    <property type="entry name" value="ASKHA_NBD_HSP70_BiP"/>
    <property type="match status" value="1"/>
</dbReference>
<dbReference type="InterPro" id="IPR018181">
    <property type="entry name" value="Heat_shock_70_CS"/>
</dbReference>
<dbReference type="FunFam" id="3.90.640.10:FF:000153">
    <property type="entry name" value="Endoplasmic reticulum chaperone BiP"/>
    <property type="match status" value="1"/>
</dbReference>
<comment type="function">
    <text evidence="1">Probably plays a role in facilitating the assembly of multimeric protein complexes inside the ER.</text>
</comment>
<keyword evidence="6" id="KW-0256">Endoplasmic reticulum</keyword>
<evidence type="ECO:0000313" key="15">
    <source>
        <dbReference type="Proteomes" id="UP000835052"/>
    </source>
</evidence>
<dbReference type="FunFam" id="1.20.1270.10:FF:000056">
    <property type="entry name" value="Putative Hsp70 family ATPase KAR2"/>
    <property type="match status" value="1"/>
</dbReference>
<name>A0A8S1H838_9PELO</name>
<dbReference type="InterPro" id="IPR029047">
    <property type="entry name" value="HSP70_peptide-bd_sf"/>
</dbReference>
<dbReference type="FunFam" id="3.30.420.40:FF:000026">
    <property type="entry name" value="Heat shock protein 70"/>
    <property type="match status" value="1"/>
</dbReference>
<keyword evidence="4 13" id="KW-0732">Signal</keyword>
<dbReference type="GO" id="GO:0140662">
    <property type="term" value="F:ATP-dependent protein folding chaperone"/>
    <property type="evidence" value="ECO:0007669"/>
    <property type="project" value="InterPro"/>
</dbReference>
<feature type="region of interest" description="Disordered" evidence="12">
    <location>
        <begin position="638"/>
        <end position="657"/>
    </location>
</feature>
<dbReference type="GO" id="GO:0030968">
    <property type="term" value="P:endoplasmic reticulum unfolded protein response"/>
    <property type="evidence" value="ECO:0007669"/>
    <property type="project" value="UniProtKB-ARBA"/>
</dbReference>
<accession>A0A8S1H838</accession>
<evidence type="ECO:0000256" key="11">
    <source>
        <dbReference type="SAM" id="Coils"/>
    </source>
</evidence>
<protein>
    <recommendedName>
        <fullName evidence="9">Heat shock 70 kDa protein C</fullName>
    </recommendedName>
</protein>
<organism evidence="14 15">
    <name type="scientific">Caenorhabditis auriculariae</name>
    <dbReference type="NCBI Taxonomy" id="2777116"/>
    <lineage>
        <taxon>Eukaryota</taxon>
        <taxon>Metazoa</taxon>
        <taxon>Ecdysozoa</taxon>
        <taxon>Nematoda</taxon>
        <taxon>Chromadorea</taxon>
        <taxon>Rhabditida</taxon>
        <taxon>Rhabditina</taxon>
        <taxon>Rhabditomorpha</taxon>
        <taxon>Rhabditoidea</taxon>
        <taxon>Rhabditidae</taxon>
        <taxon>Peloderinae</taxon>
        <taxon>Caenorhabditis</taxon>
    </lineage>
</organism>
<dbReference type="SUPFAM" id="SSF53067">
    <property type="entry name" value="Actin-like ATPase domain"/>
    <property type="match status" value="2"/>
</dbReference>
<dbReference type="Gene3D" id="1.20.1270.10">
    <property type="match status" value="1"/>
</dbReference>
<comment type="subcellular location">
    <subcellularLocation>
        <location evidence="2">Endoplasmic reticulum lumen</location>
    </subcellularLocation>
</comment>
<dbReference type="FunFam" id="3.30.30.30:FF:000001">
    <property type="entry name" value="heat shock 70 kDa protein-like"/>
    <property type="match status" value="1"/>
</dbReference>
<feature type="coiled-coil region" evidence="11">
    <location>
        <begin position="283"/>
        <end position="310"/>
    </location>
</feature>
<feature type="chain" id="PRO_5035918333" description="Heat shock 70 kDa protein C" evidence="13">
    <location>
        <begin position="20"/>
        <end position="657"/>
    </location>
</feature>
<evidence type="ECO:0000256" key="1">
    <source>
        <dbReference type="ARBA" id="ARBA00003955"/>
    </source>
</evidence>
<dbReference type="Gene3D" id="3.90.640.10">
    <property type="entry name" value="Actin, Chain A, domain 4"/>
    <property type="match status" value="1"/>
</dbReference>
<comment type="caution">
    <text evidence="14">The sequence shown here is derived from an EMBL/GenBank/DDBJ whole genome shotgun (WGS) entry which is preliminary data.</text>
</comment>
<keyword evidence="5 10" id="KW-0547">Nucleotide-binding</keyword>
<dbReference type="AlphaFoldDB" id="A0A8S1H838"/>
<dbReference type="EMBL" id="CAJGYM010000026">
    <property type="protein sequence ID" value="CAD6192169.1"/>
    <property type="molecule type" value="Genomic_DNA"/>
</dbReference>
<evidence type="ECO:0000256" key="6">
    <source>
        <dbReference type="ARBA" id="ARBA00022824"/>
    </source>
</evidence>
<evidence type="ECO:0000256" key="4">
    <source>
        <dbReference type="ARBA" id="ARBA00022729"/>
    </source>
</evidence>
<evidence type="ECO:0000313" key="14">
    <source>
        <dbReference type="EMBL" id="CAD6192169.1"/>
    </source>
</evidence>
<evidence type="ECO:0000256" key="12">
    <source>
        <dbReference type="SAM" id="MobiDB-lite"/>
    </source>
</evidence>
<feature type="signal peptide" evidence="13">
    <location>
        <begin position="1"/>
        <end position="19"/>
    </location>
</feature>
<sequence>MKLLFLCIPLLLCAASVFCEKEKEDKEKETKYGTIIGIDLGTTYSCVGVFKNGRVEIIANDQGNRITPSYVAFTGDQGERLIGDAAKNQLTINPENTIFDVKRLVGRSYKEKVVQDDIKLWPFKVLDKNNKPHVQVKVGDAKKDFSPEEVSAMVLGKMKTIAESFLGTNVTHAVITVPAYFNDAQRQATKDAGTIAGLNVVRIINEPTAAAIAYGLDKKEGERNILVFDLGGGTFDVSLLTIDNGVFEVLATNGDTHLGGEDFDQRVMEHFIKLYKKKSGKDIRSDNRAVQKLRREVEKAKRALSTQHSTKIEVEALFDGEDFSETLTRAKFEELNMDLFRATLKPVKKVIEDADLKKEDVHEIVLVGGSTRIPKIQQLIKDFFDGKEPSRGINPDEAVAYGAAVQAGVISGDTETGDIVLLDVNPLTMGIETVGGVMTKLIPRNTVIPTKKSQVFSTAADSQPTVSIKVYEGERQFTKDNHLLGNFDLNGIPPAPRGVPQIEVTFEIDVNGILHVTAEDKGTGNKNAITITNDHNRLSPEDIERMINDADKFAEEDKKMKEKIDSKSELESYAYSLKNQVNDKEKLGGKLSDEDKQTVTEAVEEAISWLGSNDDASVEEFQEQKKKLESAVQPIISKLYEGATPKQDQEAEEKDEL</sequence>
<dbReference type="GO" id="GO:0005788">
    <property type="term" value="C:endoplasmic reticulum lumen"/>
    <property type="evidence" value="ECO:0007669"/>
    <property type="project" value="UniProtKB-SubCell"/>
</dbReference>
<dbReference type="PROSITE" id="PS00329">
    <property type="entry name" value="HSP70_2"/>
    <property type="match status" value="1"/>
</dbReference>
<evidence type="ECO:0000256" key="10">
    <source>
        <dbReference type="RuleBase" id="RU003322"/>
    </source>
</evidence>